<protein>
    <submittedName>
        <fullName evidence="4">ABC transporter substrate-binding protein</fullName>
    </submittedName>
</protein>
<dbReference type="NCBIfam" id="NF038402">
    <property type="entry name" value="TroA_like"/>
    <property type="match status" value="1"/>
</dbReference>
<reference evidence="4 5" key="1">
    <citation type="submission" date="2021-08" db="EMBL/GenBank/DDBJ databases">
        <title>Thermococcus onnuriiensis IOH2.</title>
        <authorList>
            <person name="Park Y.-J."/>
        </authorList>
    </citation>
    <scope>NUCLEOTIDE SEQUENCE [LARGE SCALE GENOMIC DNA]</scope>
    <source>
        <strain evidence="4 5">IOH2</strain>
    </source>
</reference>
<dbReference type="Gene3D" id="3.40.50.1980">
    <property type="entry name" value="Nitrogenase molybdenum iron protein domain"/>
    <property type="match status" value="2"/>
</dbReference>
<dbReference type="InterPro" id="IPR050902">
    <property type="entry name" value="ABC_Transporter_SBP"/>
</dbReference>
<dbReference type="InterPro" id="IPR054828">
    <property type="entry name" value="Vit_B12_bind_prot"/>
</dbReference>
<dbReference type="GeneID" id="72776694"/>
<feature type="domain" description="Fe/B12 periplasmic-binding" evidence="3">
    <location>
        <begin position="71"/>
        <end position="316"/>
    </location>
</feature>
<evidence type="ECO:0000313" key="5">
    <source>
        <dbReference type="Proteomes" id="UP001056425"/>
    </source>
</evidence>
<evidence type="ECO:0000259" key="3">
    <source>
        <dbReference type="PROSITE" id="PS50983"/>
    </source>
</evidence>
<dbReference type="KEGG" id="thei:K1720_00085"/>
<feature type="region of interest" description="Disordered" evidence="2">
    <location>
        <begin position="26"/>
        <end position="46"/>
    </location>
</feature>
<name>A0A9E7MAI5_9EURY</name>
<dbReference type="RefSeq" id="WP_251949196.1">
    <property type="nucleotide sequence ID" value="NZ_CP080572.1"/>
</dbReference>
<keyword evidence="1" id="KW-0732">Signal</keyword>
<dbReference type="AlphaFoldDB" id="A0A9E7MAI5"/>
<dbReference type="Pfam" id="PF01497">
    <property type="entry name" value="Peripla_BP_2"/>
    <property type="match status" value="1"/>
</dbReference>
<dbReference type="InterPro" id="IPR002491">
    <property type="entry name" value="ABC_transptr_periplasmic_BD"/>
</dbReference>
<dbReference type="PROSITE" id="PS50983">
    <property type="entry name" value="FE_B12_PBP"/>
    <property type="match status" value="1"/>
</dbReference>
<proteinExistence type="predicted"/>
<keyword evidence="5" id="KW-1185">Reference proteome</keyword>
<evidence type="ECO:0000256" key="1">
    <source>
        <dbReference type="ARBA" id="ARBA00022729"/>
    </source>
</evidence>
<dbReference type="PROSITE" id="PS51257">
    <property type="entry name" value="PROKAR_LIPOPROTEIN"/>
    <property type="match status" value="1"/>
</dbReference>
<dbReference type="Proteomes" id="UP001056425">
    <property type="component" value="Chromosome"/>
</dbReference>
<organism evidence="4 5">
    <name type="scientific">Thermococcus argininiproducens</name>
    <dbReference type="NCBI Taxonomy" id="2866384"/>
    <lineage>
        <taxon>Archaea</taxon>
        <taxon>Methanobacteriati</taxon>
        <taxon>Methanobacteriota</taxon>
        <taxon>Thermococci</taxon>
        <taxon>Thermococcales</taxon>
        <taxon>Thermococcaceae</taxon>
        <taxon>Thermococcus</taxon>
    </lineage>
</organism>
<dbReference type="PANTHER" id="PTHR30535:SF34">
    <property type="entry name" value="MOLYBDATE-BINDING PROTEIN MOLA"/>
    <property type="match status" value="1"/>
</dbReference>
<sequence length="331" mass="36428">MKKTMFIALLLVFGVFIAGCVNQAPSTGTQTTQEQTTSQETQTTTTPIERYPLKVVDFANREVTIESEPERIVSLAPSITETLYFIGALDKVIGITKWDNYPENVQEGRTVVGDMDPNIEVIASLNPDLIIALSYHIRYLDQLEKIAPVLIIEPQSIEGIYNALELLGNVTNRPEQAQEVIIDMKNKIEDIQKKVEGKRKPKVFYIVWGDPLMTAGNGTFINELLALAGGDNIFGDVQGWAQVSIEEVIARNPEVIILPPSAGITANELCQGALANTDAVKNGNVYTLSNDDIIARQSPRIVEGLEEIAMFLYPEEFNFQGQPLVCEASAG</sequence>
<gene>
    <name evidence="4" type="ORF">K1720_00085</name>
</gene>
<dbReference type="EMBL" id="CP080572">
    <property type="protein sequence ID" value="USG99927.1"/>
    <property type="molecule type" value="Genomic_DNA"/>
</dbReference>
<dbReference type="CDD" id="cd01143">
    <property type="entry name" value="YvrC"/>
    <property type="match status" value="1"/>
</dbReference>
<accession>A0A9E7MAI5</accession>
<evidence type="ECO:0000313" key="4">
    <source>
        <dbReference type="EMBL" id="USG99927.1"/>
    </source>
</evidence>
<dbReference type="PANTHER" id="PTHR30535">
    <property type="entry name" value="VITAMIN B12-BINDING PROTEIN"/>
    <property type="match status" value="1"/>
</dbReference>
<dbReference type="SUPFAM" id="SSF53807">
    <property type="entry name" value="Helical backbone' metal receptor"/>
    <property type="match status" value="1"/>
</dbReference>
<evidence type="ECO:0000256" key="2">
    <source>
        <dbReference type="SAM" id="MobiDB-lite"/>
    </source>
</evidence>